<gene>
    <name evidence="1" type="ORF">MW7_005175</name>
</gene>
<accession>A0ACD3SPK4</accession>
<reference evidence="1" key="1">
    <citation type="submission" date="2019-05" db="EMBL/GenBank/DDBJ databases">
        <title>Revised genome assembly of Burkholderiaceae (previously Ralstonia) sp. PBA.</title>
        <authorList>
            <person name="Gan H.M."/>
        </authorList>
    </citation>
    <scope>NUCLEOTIDE SEQUENCE</scope>
    <source>
        <strain evidence="1">PBA</strain>
    </source>
</reference>
<name>A0ACD3SPK4_9BURK</name>
<evidence type="ECO:0000313" key="2">
    <source>
        <dbReference type="Proteomes" id="UP000004277"/>
    </source>
</evidence>
<comment type="caution">
    <text evidence="1">The sequence shown here is derived from an EMBL/GenBank/DDBJ whole genome shotgun (WGS) entry which is preliminary data.</text>
</comment>
<sequence length="510" mass="57340">MSRTNLFWNRLFQLSPESGISLQGQIRQQLVSAILGRQLPEGSALPSSRELSRELGVARNTVILAFQQLVEEGFIITRARRGYFVADRLPDGRSEPIISHHTRDRSVGHGIARTPTHGASAPDWSGRMRYMTGLRAIAKPREWQSYPYPFIYGQFDPALFPTADWRECTRMALAVLEIRGWASDLIDRDDPLLIEQLQKHILPRRGVWASSDEIMVTLGAQNALYLLADLLMKHARVGLEEPGYSDARNIFSMRGAELVPLPIDESGLRPDGGIEHCDYVFVTPSYQCPTTVTMPMERREALLAKATEHDVVLIEDDYDTENPGTDQPLPALKSLDRDGRVIYIGSLSKSFVPGLRMGYIVAPPEVIRQARALRRFMLRHPPANNQRATALFISLGHHDALLRRVTPVYQRRAQVLREALLRHLPECRFQNSRGASSFWVEAPPGVDSRLLTEVALKHGVIIEPGDDFYAASGPCRYFRMGFSSIAEDRIEEGVKLLSQLLDHPAVRIPG</sequence>
<dbReference type="EMBL" id="AKCV02000015">
    <property type="protein sequence ID" value="TMS58152.1"/>
    <property type="molecule type" value="Genomic_DNA"/>
</dbReference>
<evidence type="ECO:0000313" key="1">
    <source>
        <dbReference type="EMBL" id="TMS58152.1"/>
    </source>
</evidence>
<organism evidence="1 2">
    <name type="scientific">Imbroritus primus</name>
    <dbReference type="NCBI Taxonomy" id="3058603"/>
    <lineage>
        <taxon>Bacteria</taxon>
        <taxon>Pseudomonadati</taxon>
        <taxon>Pseudomonadota</taxon>
        <taxon>Betaproteobacteria</taxon>
        <taxon>Burkholderiales</taxon>
        <taxon>Burkholderiaceae</taxon>
        <taxon>Imbroritus</taxon>
    </lineage>
</organism>
<keyword evidence="2" id="KW-1185">Reference proteome</keyword>
<keyword evidence="1" id="KW-0808">Transferase</keyword>
<proteinExistence type="predicted"/>
<dbReference type="Proteomes" id="UP000004277">
    <property type="component" value="Unassembled WGS sequence"/>
</dbReference>
<protein>
    <submittedName>
        <fullName evidence="1">PLP-dependent aminotransferase family protein</fullName>
    </submittedName>
</protein>
<keyword evidence="1" id="KW-0032">Aminotransferase</keyword>